<dbReference type="Proteomes" id="UP000494165">
    <property type="component" value="Unassembled WGS sequence"/>
</dbReference>
<dbReference type="Gene3D" id="3.80.10.10">
    <property type="entry name" value="Ribonuclease Inhibitor"/>
    <property type="match status" value="1"/>
</dbReference>
<dbReference type="AlphaFoldDB" id="A0A8S1E309"/>
<protein>
    <submittedName>
        <fullName evidence="1">Uncharacterized protein</fullName>
    </submittedName>
</protein>
<evidence type="ECO:0000313" key="2">
    <source>
        <dbReference type="Proteomes" id="UP000494165"/>
    </source>
</evidence>
<keyword evidence="2" id="KW-1185">Reference proteome</keyword>
<comment type="caution">
    <text evidence="1">The sequence shown here is derived from an EMBL/GenBank/DDBJ whole genome shotgun (WGS) entry which is preliminary data.</text>
</comment>
<evidence type="ECO:0000313" key="1">
    <source>
        <dbReference type="EMBL" id="CAB3387350.1"/>
    </source>
</evidence>
<dbReference type="SUPFAM" id="SSF52047">
    <property type="entry name" value="RNI-like"/>
    <property type="match status" value="1"/>
</dbReference>
<organism evidence="1 2">
    <name type="scientific">Cloeon dipterum</name>
    <dbReference type="NCBI Taxonomy" id="197152"/>
    <lineage>
        <taxon>Eukaryota</taxon>
        <taxon>Metazoa</taxon>
        <taxon>Ecdysozoa</taxon>
        <taxon>Arthropoda</taxon>
        <taxon>Hexapoda</taxon>
        <taxon>Insecta</taxon>
        <taxon>Pterygota</taxon>
        <taxon>Palaeoptera</taxon>
        <taxon>Ephemeroptera</taxon>
        <taxon>Pisciforma</taxon>
        <taxon>Baetidae</taxon>
        <taxon>Cloeon</taxon>
    </lineage>
</organism>
<reference evidence="1 2" key="1">
    <citation type="submission" date="2020-04" db="EMBL/GenBank/DDBJ databases">
        <authorList>
            <person name="Alioto T."/>
            <person name="Alioto T."/>
            <person name="Gomez Garrido J."/>
        </authorList>
    </citation>
    <scope>NUCLEOTIDE SEQUENCE [LARGE SCALE GENOMIC DNA]</scope>
</reference>
<accession>A0A8S1E309</accession>
<name>A0A8S1E309_9INSE</name>
<dbReference type="EMBL" id="CADEPI010000566">
    <property type="protein sequence ID" value="CAB3387350.1"/>
    <property type="molecule type" value="Genomic_DNA"/>
</dbReference>
<dbReference type="InterPro" id="IPR032675">
    <property type="entry name" value="LRR_dom_sf"/>
</dbReference>
<sequence>MMVRSLKNMAIDAIWENIHRYDKDNVKQIIALIRKDKFAEILNEAENHHLHCNDEENHIEKLWATLPFLVNSLNYTKFDTTFLTKMSCKNATLSNSRFQEFIRCLGSNTPNLVELKIESPRDLEHSLEERELASITQLQNLKWLIILNVCVPLSGLSEMTRRCRKIESIDATDVEIDVEPSGDTFSENFKFIVIFTVNLEDNRLGLSLETIKTIYLKFEGETRCMRLLLSPKRMDQLSKVRGFTKVTEIEFWSYELDDVERMDEFPHFPEVKFAHLHCDGKSAHGLRSFLKRNGQTLQKLAIDGVDAKENMTFAEVFSSCPNLESLNIRKSNLYGNNAPVEAMSRLKQFEWIRLFDASSDPVGFSSILSAPLLEEVRIDLPIYKIDFSDNATVIARIRRHEILQKIEKFVMTNQMGITRPTRVVCDSLYKDSIGICFSKNVS</sequence>
<proteinExistence type="predicted"/>
<dbReference type="OrthoDB" id="2882671at2759"/>
<gene>
    <name evidence="1" type="ORF">CLODIP_2_CD06206</name>
</gene>